<sequence length="244" mass="28148">MSINWFSKIQRVGISFQTFRSCHRQLSIASRRKLSNGDDWKKTQALRLKIRQTLRTSLRNKIKQAKRNWCPPDILHCVDLGVAKHFAQIWINTENHGKPFYLNDAQRTGLNHALECIKPPYRDVLPSQYYQHWLLLVDGISQMVKANASIDDIERGGLCLEDFSSQIRSLYVVNKFGGKTDATNHGICDASLAQLGFEVSRDRLQSSEDVLHRHHGSCVVRNAGLLRRKFQWKITFLPDSMQFL</sequence>
<name>A0A8J2PLK0_9HEXA</name>
<dbReference type="PANTHER" id="PTHR46579">
    <property type="entry name" value="F5/8 TYPE C DOMAIN-CONTAINING PROTEIN-RELATED"/>
    <property type="match status" value="1"/>
</dbReference>
<accession>A0A8J2PLK0</accession>
<dbReference type="AlphaFoldDB" id="A0A8J2PLK0"/>
<reference evidence="1" key="1">
    <citation type="submission" date="2021-06" db="EMBL/GenBank/DDBJ databases">
        <authorList>
            <person name="Hodson N. C."/>
            <person name="Mongue J. A."/>
            <person name="Jaron S. K."/>
        </authorList>
    </citation>
    <scope>NUCLEOTIDE SEQUENCE</scope>
</reference>
<organism evidence="1 2">
    <name type="scientific">Allacma fusca</name>
    <dbReference type="NCBI Taxonomy" id="39272"/>
    <lineage>
        <taxon>Eukaryota</taxon>
        <taxon>Metazoa</taxon>
        <taxon>Ecdysozoa</taxon>
        <taxon>Arthropoda</taxon>
        <taxon>Hexapoda</taxon>
        <taxon>Collembola</taxon>
        <taxon>Symphypleona</taxon>
        <taxon>Sminthuridae</taxon>
        <taxon>Allacma</taxon>
    </lineage>
</organism>
<dbReference type="Proteomes" id="UP000708208">
    <property type="component" value="Unassembled WGS sequence"/>
</dbReference>
<evidence type="ECO:0000313" key="1">
    <source>
        <dbReference type="EMBL" id="CAG7825013.1"/>
    </source>
</evidence>
<keyword evidence="2" id="KW-1185">Reference proteome</keyword>
<dbReference type="PANTHER" id="PTHR46579:SF1">
    <property type="entry name" value="F5_8 TYPE C DOMAIN-CONTAINING PROTEIN"/>
    <property type="match status" value="1"/>
</dbReference>
<dbReference type="EMBL" id="CAJVCH010534586">
    <property type="protein sequence ID" value="CAG7825013.1"/>
    <property type="molecule type" value="Genomic_DNA"/>
</dbReference>
<proteinExistence type="predicted"/>
<gene>
    <name evidence="1" type="ORF">AFUS01_LOCUS35139</name>
</gene>
<comment type="caution">
    <text evidence="1">The sequence shown here is derived from an EMBL/GenBank/DDBJ whole genome shotgun (WGS) entry which is preliminary data.</text>
</comment>
<evidence type="ECO:0000313" key="2">
    <source>
        <dbReference type="Proteomes" id="UP000708208"/>
    </source>
</evidence>
<protein>
    <submittedName>
        <fullName evidence="1">Uncharacterized protein</fullName>
    </submittedName>
</protein>
<dbReference type="OrthoDB" id="3263820at2759"/>